<keyword evidence="4" id="KW-1185">Reference proteome</keyword>
<evidence type="ECO:0000256" key="2">
    <source>
        <dbReference type="SAM" id="Phobius"/>
    </source>
</evidence>
<keyword evidence="2" id="KW-1133">Transmembrane helix</keyword>
<protein>
    <recommendedName>
        <fullName evidence="5">4-amino-4-deoxy-L-arabinose transferase</fullName>
    </recommendedName>
</protein>
<dbReference type="RefSeq" id="WP_091784518.1">
    <property type="nucleotide sequence ID" value="NZ_LT629711.1"/>
</dbReference>
<proteinExistence type="predicted"/>
<feature type="compositionally biased region" description="Polar residues" evidence="1">
    <location>
        <begin position="746"/>
        <end position="758"/>
    </location>
</feature>
<evidence type="ECO:0000313" key="4">
    <source>
        <dbReference type="Proteomes" id="UP000199077"/>
    </source>
</evidence>
<keyword evidence="2" id="KW-0812">Transmembrane</keyword>
<dbReference type="Proteomes" id="UP000199077">
    <property type="component" value="Chromosome I"/>
</dbReference>
<dbReference type="EMBL" id="LT629711">
    <property type="protein sequence ID" value="SDP27044.1"/>
    <property type="molecule type" value="Genomic_DNA"/>
</dbReference>
<name>A0A1H0RBZ7_9MICO</name>
<evidence type="ECO:0000256" key="1">
    <source>
        <dbReference type="SAM" id="MobiDB-lite"/>
    </source>
</evidence>
<feature type="transmembrane region" description="Helical" evidence="2">
    <location>
        <begin position="407"/>
        <end position="426"/>
    </location>
</feature>
<feature type="transmembrane region" description="Helical" evidence="2">
    <location>
        <begin position="343"/>
        <end position="360"/>
    </location>
</feature>
<feature type="transmembrane region" description="Helical" evidence="2">
    <location>
        <begin position="175"/>
        <end position="197"/>
    </location>
</feature>
<accession>A0A1H0RBZ7</accession>
<organism evidence="3 4">
    <name type="scientific">Pedococcus dokdonensis</name>
    <dbReference type="NCBI Taxonomy" id="443156"/>
    <lineage>
        <taxon>Bacteria</taxon>
        <taxon>Bacillati</taxon>
        <taxon>Actinomycetota</taxon>
        <taxon>Actinomycetes</taxon>
        <taxon>Micrococcales</taxon>
        <taxon>Intrasporangiaceae</taxon>
        <taxon>Pedococcus</taxon>
    </lineage>
</organism>
<dbReference type="STRING" id="443156.SAMN04489867_1912"/>
<keyword evidence="2" id="KW-0472">Membrane</keyword>
<feature type="transmembrane region" description="Helical" evidence="2">
    <location>
        <begin position="258"/>
        <end position="279"/>
    </location>
</feature>
<dbReference type="OrthoDB" id="9767863at2"/>
<feature type="transmembrane region" description="Helical" evidence="2">
    <location>
        <begin position="151"/>
        <end position="169"/>
    </location>
</feature>
<dbReference type="AlphaFoldDB" id="A0A1H0RBZ7"/>
<feature type="transmembrane region" description="Helical" evidence="2">
    <location>
        <begin position="209"/>
        <end position="227"/>
    </location>
</feature>
<gene>
    <name evidence="3" type="ORF">SAMN04489867_1912</name>
</gene>
<evidence type="ECO:0008006" key="5">
    <source>
        <dbReference type="Google" id="ProtNLM"/>
    </source>
</evidence>
<feature type="transmembrane region" description="Helical" evidence="2">
    <location>
        <begin position="120"/>
        <end position="142"/>
    </location>
</feature>
<evidence type="ECO:0000313" key="3">
    <source>
        <dbReference type="EMBL" id="SDP27044.1"/>
    </source>
</evidence>
<reference evidence="4" key="1">
    <citation type="submission" date="2016-10" db="EMBL/GenBank/DDBJ databases">
        <authorList>
            <person name="Varghese N."/>
            <person name="Submissions S."/>
        </authorList>
    </citation>
    <scope>NUCLEOTIDE SEQUENCE [LARGE SCALE GENOMIC DNA]</scope>
    <source>
        <strain evidence="4">DSM 22329</strain>
    </source>
</reference>
<sequence>MTTTQAPPESLVPSVAPVGDRGAGSWATRSAGPMLAAVLSLLAAVQALRLWEWRPGTPLSLAGDSPQLLTQVTAILDGARYQSTGHVGAPFGLNGSWFATADQLNFAAIRFIGLFTDDPATAATLFFLAGFPAAALSAYWLARQLGTHRPAAVMVGTLFAVLPGHQTWFSHPWIAAYWVVPLGLWLALRTLQGAILWPPVRDLRQPGPGRRPAVLLALRTVLVAVAVGLSDVYWVAFTLVLLGVALLVRMARTRRAVGLVPGVAAALFVALPCVISLALTTRGRAADVITSDLPAQRTIGEAERYSGKLIDLVLPWYEHRFEPFSFLTTAYGYAAPPSVEHPALGIVALVGVTGLLWVTVRNLASGHRVPAALGSLTALLLVALAFYTKGGLGSLFALFVTPQIRTWSRLVVVIGLLGLLAVGLWASRPGRSRGAAWPLAAGLILLGVLDQTNPGVAPDYTALRATQQDLTRFTSDLRAATGPGCAVFQLPVTRFPEEPPAGAMGDYDHFLPSLASPKDLAWSYGAMRGTSRADWQLALPVGDTPALLDDLAAAGFCAVEVDRAGYSTATATDPTADLTKALGPATAQTRDGGLTAYSLAPLRDAARARPAAEQATRRDDVLRPTLVTLGGSLVDLDGDGVPRQWTGPTADLRVATMGSAARTVTVSFDLVALDGKPGEVTVTGPVQGSTTISLTDAPTHVVLTIDAAPGLSTVTLTSAAEVTAIPGEDGAVASLRFDNLRVESATGSANATTGQQFAADSPPSGR</sequence>
<feature type="region of interest" description="Disordered" evidence="1">
    <location>
        <begin position="746"/>
        <end position="766"/>
    </location>
</feature>
<feature type="region of interest" description="Disordered" evidence="1">
    <location>
        <begin position="1"/>
        <end position="21"/>
    </location>
</feature>